<feature type="transmembrane region" description="Helical" evidence="1">
    <location>
        <begin position="17"/>
        <end position="37"/>
    </location>
</feature>
<keyword evidence="1" id="KW-0812">Transmembrane</keyword>
<dbReference type="Proteomes" id="UP000179284">
    <property type="component" value="Chromosome I"/>
</dbReference>
<keyword evidence="1" id="KW-1133">Transmembrane helix</keyword>
<evidence type="ECO:0000313" key="2">
    <source>
        <dbReference type="EMBL" id="AOZ97789.1"/>
    </source>
</evidence>
<gene>
    <name evidence="2" type="ORF">bhn_I2757</name>
</gene>
<dbReference type="EMBL" id="CP017831">
    <property type="protein sequence ID" value="AOZ97789.1"/>
    <property type="molecule type" value="Genomic_DNA"/>
</dbReference>
<dbReference type="Pfam" id="PF14584">
    <property type="entry name" value="DUF4446"/>
    <property type="match status" value="1"/>
</dbReference>
<dbReference type="KEGG" id="bhu:bhn_I2757"/>
<accession>A0A1D9P5F2</accession>
<sequence length="173" mass="19672">MNSELFNLLGIGNLDPAYLFIVAFVLILVLLVFLIVTRVKFRKLERKYNKFMQGKEAQSLEDEIVGLFHDNRLIRSENEKNRKDIIDINKRMARTFQKIGLEKYDAFNQSGGKLSFALCLLDENDNGFLLNSVHGTDGINYSYSKEVNAGMADVELSGEEKKALDLALDSTNR</sequence>
<reference evidence="3" key="1">
    <citation type="submission" date="2016-10" db="EMBL/GenBank/DDBJ databases">
        <title>The complete genome sequence of the rumen bacterium Butyrivibrio hungatei MB2003.</title>
        <authorList>
            <person name="Palevich N."/>
            <person name="Kelly W.J."/>
            <person name="Leahy S.C."/>
            <person name="Altermann E."/>
            <person name="Rakonjac J."/>
            <person name="Attwood G.T."/>
        </authorList>
    </citation>
    <scope>NUCLEOTIDE SEQUENCE [LARGE SCALE GENOMIC DNA]</scope>
    <source>
        <strain evidence="3">MB2003</strain>
    </source>
</reference>
<evidence type="ECO:0000256" key="1">
    <source>
        <dbReference type="SAM" id="Phobius"/>
    </source>
</evidence>
<name>A0A1D9P5F2_9FIRM</name>
<proteinExistence type="predicted"/>
<dbReference type="RefSeq" id="WP_071177358.1">
    <property type="nucleotide sequence ID" value="NZ_CP017831.1"/>
</dbReference>
<evidence type="ECO:0008006" key="4">
    <source>
        <dbReference type="Google" id="ProtNLM"/>
    </source>
</evidence>
<dbReference type="AlphaFoldDB" id="A0A1D9P5F2"/>
<organism evidence="2 3">
    <name type="scientific">Butyrivibrio hungatei</name>
    <dbReference type="NCBI Taxonomy" id="185008"/>
    <lineage>
        <taxon>Bacteria</taxon>
        <taxon>Bacillati</taxon>
        <taxon>Bacillota</taxon>
        <taxon>Clostridia</taxon>
        <taxon>Lachnospirales</taxon>
        <taxon>Lachnospiraceae</taxon>
        <taxon>Butyrivibrio</taxon>
    </lineage>
</organism>
<dbReference type="InterPro" id="IPR027981">
    <property type="entry name" value="DUF4446"/>
</dbReference>
<evidence type="ECO:0000313" key="3">
    <source>
        <dbReference type="Proteomes" id="UP000179284"/>
    </source>
</evidence>
<dbReference type="OrthoDB" id="5244042at2"/>
<protein>
    <recommendedName>
        <fullName evidence="4">DUF4446 domain-containing protein</fullName>
    </recommendedName>
</protein>
<keyword evidence="3" id="KW-1185">Reference proteome</keyword>
<keyword evidence="1" id="KW-0472">Membrane</keyword>